<feature type="domain" description="Carrier" evidence="1">
    <location>
        <begin position="8"/>
        <end position="85"/>
    </location>
</feature>
<dbReference type="AlphaFoldDB" id="A0A679IWY7"/>
<dbReference type="PROSITE" id="PS50075">
    <property type="entry name" value="CARRIER"/>
    <property type="match status" value="1"/>
</dbReference>
<dbReference type="InterPro" id="IPR009081">
    <property type="entry name" value="PP-bd_ACP"/>
</dbReference>
<organism evidence="2">
    <name type="scientific">Variovorax paradoxus</name>
    <dbReference type="NCBI Taxonomy" id="34073"/>
    <lineage>
        <taxon>Bacteria</taxon>
        <taxon>Pseudomonadati</taxon>
        <taxon>Pseudomonadota</taxon>
        <taxon>Betaproteobacteria</taxon>
        <taxon>Burkholderiales</taxon>
        <taxon>Comamonadaceae</taxon>
        <taxon>Variovorax</taxon>
    </lineage>
</organism>
<evidence type="ECO:0000259" key="1">
    <source>
        <dbReference type="PROSITE" id="PS50075"/>
    </source>
</evidence>
<evidence type="ECO:0000313" key="2">
    <source>
        <dbReference type="EMBL" id="CAA2100071.1"/>
    </source>
</evidence>
<dbReference type="RefSeq" id="WP_339088304.1">
    <property type="nucleotide sequence ID" value="NZ_LR743507.1"/>
</dbReference>
<protein>
    <submittedName>
        <fullName evidence="2">Acyl carrier protein AcpXL</fullName>
    </submittedName>
</protein>
<accession>A0A679IWY7</accession>
<proteinExistence type="predicted"/>
<dbReference type="SUPFAM" id="SSF47336">
    <property type="entry name" value="ACP-like"/>
    <property type="match status" value="1"/>
</dbReference>
<dbReference type="InterPro" id="IPR036736">
    <property type="entry name" value="ACP-like_sf"/>
</dbReference>
<dbReference type="Pfam" id="PF00550">
    <property type="entry name" value="PP-binding"/>
    <property type="match status" value="1"/>
</dbReference>
<reference evidence="2" key="1">
    <citation type="submission" date="2019-12" db="EMBL/GenBank/DDBJ databases">
        <authorList>
            <person name="Cremers G."/>
        </authorList>
    </citation>
    <scope>NUCLEOTIDE SEQUENCE</scope>
    <source>
        <strain evidence="2">Vvax</strain>
    </source>
</reference>
<dbReference type="Gene3D" id="1.10.1200.10">
    <property type="entry name" value="ACP-like"/>
    <property type="match status" value="1"/>
</dbReference>
<sequence length="101" mass="10680">MSSSVLTSPTFNSIAAILEADFRVERSAISPATALSDLGLDSLALMEFVFAVEDAFHLRIPEDRLDPREAGITLQRLCEVIDAESDGSAANATAEPAEAVA</sequence>
<dbReference type="EMBL" id="LR743507">
    <property type="protein sequence ID" value="CAA2100071.1"/>
    <property type="molecule type" value="Genomic_DNA"/>
</dbReference>
<gene>
    <name evidence="2" type="primary">acpXL</name>
    <name evidence="2" type="ORF">VVAX_00556</name>
</gene>
<name>A0A679IWY7_VARPD</name>